<comment type="caution">
    <text evidence="3">The sequence shown here is derived from an EMBL/GenBank/DDBJ whole genome shotgun (WGS) entry which is preliminary data.</text>
</comment>
<evidence type="ECO:0000313" key="4">
    <source>
        <dbReference type="Proteomes" id="UP001476798"/>
    </source>
</evidence>
<keyword evidence="1" id="KW-1133">Transmembrane helix</keyword>
<evidence type="ECO:0000256" key="1">
    <source>
        <dbReference type="SAM" id="Phobius"/>
    </source>
</evidence>
<feature type="chain" id="PRO_5045767204" description="Secreted protein" evidence="2">
    <location>
        <begin position="24"/>
        <end position="102"/>
    </location>
</feature>
<gene>
    <name evidence="3" type="ORF">GOODEAATRI_002153</name>
</gene>
<sequence>MQNRNAESFTSMIVFLHFQVCVGSCLRHFCPMRATMVTHMALFTSYSPVAMYNVKANRTKRKIFFFWSESNKRIKEPSCCEYTLKHAGHWPLQANFGQHWSK</sequence>
<accession>A0ABV0NR59</accession>
<dbReference type="Proteomes" id="UP001476798">
    <property type="component" value="Unassembled WGS sequence"/>
</dbReference>
<keyword evidence="1" id="KW-0472">Membrane</keyword>
<protein>
    <recommendedName>
        <fullName evidence="5">Secreted protein</fullName>
    </recommendedName>
</protein>
<reference evidence="3 4" key="1">
    <citation type="submission" date="2021-06" db="EMBL/GenBank/DDBJ databases">
        <authorList>
            <person name="Palmer J.M."/>
        </authorList>
    </citation>
    <scope>NUCLEOTIDE SEQUENCE [LARGE SCALE GENOMIC DNA]</scope>
    <source>
        <strain evidence="3 4">GA_2019</strain>
        <tissue evidence="3">Muscle</tissue>
    </source>
</reference>
<dbReference type="EMBL" id="JAHRIO010050049">
    <property type="protein sequence ID" value="MEQ2173884.1"/>
    <property type="molecule type" value="Genomic_DNA"/>
</dbReference>
<feature type="transmembrane region" description="Helical" evidence="1">
    <location>
        <begin position="36"/>
        <end position="54"/>
    </location>
</feature>
<organism evidence="3 4">
    <name type="scientific">Goodea atripinnis</name>
    <dbReference type="NCBI Taxonomy" id="208336"/>
    <lineage>
        <taxon>Eukaryota</taxon>
        <taxon>Metazoa</taxon>
        <taxon>Chordata</taxon>
        <taxon>Craniata</taxon>
        <taxon>Vertebrata</taxon>
        <taxon>Euteleostomi</taxon>
        <taxon>Actinopterygii</taxon>
        <taxon>Neopterygii</taxon>
        <taxon>Teleostei</taxon>
        <taxon>Neoteleostei</taxon>
        <taxon>Acanthomorphata</taxon>
        <taxon>Ovalentaria</taxon>
        <taxon>Atherinomorphae</taxon>
        <taxon>Cyprinodontiformes</taxon>
        <taxon>Goodeidae</taxon>
        <taxon>Goodea</taxon>
    </lineage>
</organism>
<proteinExistence type="predicted"/>
<name>A0ABV0NR59_9TELE</name>
<keyword evidence="2" id="KW-0732">Signal</keyword>
<evidence type="ECO:0008006" key="5">
    <source>
        <dbReference type="Google" id="ProtNLM"/>
    </source>
</evidence>
<keyword evidence="4" id="KW-1185">Reference proteome</keyword>
<keyword evidence="1" id="KW-0812">Transmembrane</keyword>
<evidence type="ECO:0000313" key="3">
    <source>
        <dbReference type="EMBL" id="MEQ2173884.1"/>
    </source>
</evidence>
<feature type="signal peptide" evidence="2">
    <location>
        <begin position="1"/>
        <end position="23"/>
    </location>
</feature>
<feature type="transmembrane region" description="Helical" evidence="1">
    <location>
        <begin position="12"/>
        <end position="30"/>
    </location>
</feature>
<evidence type="ECO:0000256" key="2">
    <source>
        <dbReference type="SAM" id="SignalP"/>
    </source>
</evidence>